<comment type="caution">
    <text evidence="1">The sequence shown here is derived from an EMBL/GenBank/DDBJ whole genome shotgun (WGS) entry which is preliminary data.</text>
</comment>
<reference evidence="1" key="1">
    <citation type="journal article" date="2014" name="Int. J. Syst. Evol. Microbiol.">
        <title>Complete genome sequence of Corynebacterium casei LMG S-19264T (=DSM 44701T), isolated from a smear-ripened cheese.</title>
        <authorList>
            <consortium name="US DOE Joint Genome Institute (JGI-PGF)"/>
            <person name="Walter F."/>
            <person name="Albersmeier A."/>
            <person name="Kalinowski J."/>
            <person name="Ruckert C."/>
        </authorList>
    </citation>
    <scope>NUCLEOTIDE SEQUENCE</scope>
    <source>
        <strain evidence="1">CGMCC 4.7403</strain>
    </source>
</reference>
<reference evidence="1" key="2">
    <citation type="submission" date="2020-09" db="EMBL/GenBank/DDBJ databases">
        <authorList>
            <person name="Sun Q."/>
            <person name="Zhou Y."/>
        </authorList>
    </citation>
    <scope>NUCLEOTIDE SEQUENCE</scope>
    <source>
        <strain evidence="1">CGMCC 4.7403</strain>
    </source>
</reference>
<dbReference type="EMBL" id="BNAT01000076">
    <property type="protein sequence ID" value="GHE70166.1"/>
    <property type="molecule type" value="Genomic_DNA"/>
</dbReference>
<accession>A0A918ZV55</accession>
<proteinExistence type="predicted"/>
<evidence type="ECO:0000313" key="2">
    <source>
        <dbReference type="Proteomes" id="UP000603227"/>
    </source>
</evidence>
<evidence type="ECO:0000313" key="1">
    <source>
        <dbReference type="EMBL" id="GHE70166.1"/>
    </source>
</evidence>
<dbReference type="Proteomes" id="UP000603227">
    <property type="component" value="Unassembled WGS sequence"/>
</dbReference>
<keyword evidence="2" id="KW-1185">Reference proteome</keyword>
<gene>
    <name evidence="1" type="ORF">GCM10017771_94050</name>
</gene>
<name>A0A918ZV55_9ACTN</name>
<dbReference type="AlphaFoldDB" id="A0A918ZV55"/>
<sequence length="57" mass="6400">MRVDFRGEPADLDDVAVHRNLAGDDRPVLRVDGDMGDPSPQRIQYVRQSGEFVCQVT</sequence>
<organism evidence="1 2">
    <name type="scientific">Streptomyces capitiformicae</name>
    <dbReference type="NCBI Taxonomy" id="2014920"/>
    <lineage>
        <taxon>Bacteria</taxon>
        <taxon>Bacillati</taxon>
        <taxon>Actinomycetota</taxon>
        <taxon>Actinomycetes</taxon>
        <taxon>Kitasatosporales</taxon>
        <taxon>Streptomycetaceae</taxon>
        <taxon>Streptomyces</taxon>
    </lineage>
</organism>
<protein>
    <submittedName>
        <fullName evidence="1">Uncharacterized protein</fullName>
    </submittedName>
</protein>